<dbReference type="PROSITE" id="PS50882">
    <property type="entry name" value="YTH"/>
    <property type="match status" value="1"/>
</dbReference>
<feature type="region of interest" description="Disordered" evidence="6">
    <location>
        <begin position="3110"/>
        <end position="3130"/>
    </location>
</feature>
<dbReference type="Gene3D" id="3.10.590.10">
    <property type="entry name" value="ph1033 like domains"/>
    <property type="match status" value="1"/>
</dbReference>
<dbReference type="PANTHER" id="PTHR22942">
    <property type="entry name" value="RECA/RAD51/RADA DNA STRAND-PAIRING FAMILY MEMBER"/>
    <property type="match status" value="1"/>
</dbReference>
<dbReference type="GO" id="GO:0003690">
    <property type="term" value="F:double-stranded DNA binding"/>
    <property type="evidence" value="ECO:0007669"/>
    <property type="project" value="TreeGrafter"/>
</dbReference>
<feature type="domain" description="SHSP" evidence="7">
    <location>
        <begin position="1206"/>
        <end position="1406"/>
    </location>
</feature>
<dbReference type="FunFam" id="3.40.50.300:FF:002052">
    <property type="entry name" value="DNA repair protein RAD51 homolog"/>
    <property type="match status" value="2"/>
</dbReference>
<dbReference type="SMART" id="SM00382">
    <property type="entry name" value="AAA"/>
    <property type="match status" value="2"/>
</dbReference>
<dbReference type="GO" id="GO:0000150">
    <property type="term" value="F:DNA strand exchange activity"/>
    <property type="evidence" value="ECO:0007669"/>
    <property type="project" value="TreeGrafter"/>
</dbReference>
<feature type="region of interest" description="Disordered" evidence="6">
    <location>
        <begin position="182"/>
        <end position="219"/>
    </location>
</feature>
<dbReference type="CDD" id="cd00590">
    <property type="entry name" value="RRM_SF"/>
    <property type="match status" value="1"/>
</dbReference>
<dbReference type="GO" id="GO:0003723">
    <property type="term" value="F:RNA binding"/>
    <property type="evidence" value="ECO:0007669"/>
    <property type="project" value="InterPro"/>
</dbReference>
<dbReference type="PANTHER" id="PTHR22942:SF39">
    <property type="entry name" value="DNA REPAIR PROTEIN RAD51 HOMOLOG 1"/>
    <property type="match status" value="1"/>
</dbReference>
<comment type="similarity">
    <text evidence="4 5">Belongs to the small heat shock protein (HSP20) family.</text>
</comment>
<feature type="compositionally biased region" description="Acidic residues" evidence="6">
    <location>
        <begin position="520"/>
        <end position="529"/>
    </location>
</feature>
<dbReference type="InterPro" id="IPR007275">
    <property type="entry name" value="YTH_domain"/>
</dbReference>
<dbReference type="InterPro" id="IPR003593">
    <property type="entry name" value="AAA+_ATPase"/>
</dbReference>
<feature type="region of interest" description="Disordered" evidence="6">
    <location>
        <begin position="240"/>
        <end position="263"/>
    </location>
</feature>
<feature type="domain" description="RecA family profile 1" evidence="8">
    <location>
        <begin position="1506"/>
        <end position="1677"/>
    </location>
</feature>
<dbReference type="InterPro" id="IPR012677">
    <property type="entry name" value="Nucleotide-bd_a/b_plait_sf"/>
</dbReference>
<dbReference type="Pfam" id="PF11715">
    <property type="entry name" value="Beta-prop_Nup120_160"/>
    <property type="match status" value="2"/>
</dbReference>
<feature type="region of interest" description="Disordered" evidence="6">
    <location>
        <begin position="343"/>
        <end position="366"/>
    </location>
</feature>
<feature type="compositionally biased region" description="Polar residues" evidence="6">
    <location>
        <begin position="3113"/>
        <end position="3123"/>
    </location>
</feature>
<dbReference type="GO" id="GO:0140664">
    <property type="term" value="F:ATP-dependent DNA damage sensor activity"/>
    <property type="evidence" value="ECO:0007669"/>
    <property type="project" value="InterPro"/>
</dbReference>
<dbReference type="InterPro" id="IPR013632">
    <property type="entry name" value="Rad51_C"/>
</dbReference>
<accession>A0A0G4LCN2</accession>
<keyword evidence="1" id="KW-0547">Nucleotide-binding</keyword>
<dbReference type="SUPFAM" id="SSF52540">
    <property type="entry name" value="P-loop containing nucleoside triphosphate hydrolases"/>
    <property type="match status" value="2"/>
</dbReference>
<dbReference type="InterPro" id="IPR059141">
    <property type="entry name" value="Beta-prop_Nup120_160"/>
</dbReference>
<dbReference type="GO" id="GO:0042148">
    <property type="term" value="P:DNA strand invasion"/>
    <property type="evidence" value="ECO:0007669"/>
    <property type="project" value="TreeGrafter"/>
</dbReference>
<dbReference type="Pfam" id="PF14520">
    <property type="entry name" value="HHH_5"/>
    <property type="match status" value="2"/>
</dbReference>
<dbReference type="STRING" id="100787.A0A0G4LCN2"/>
<dbReference type="PROSITE" id="PS50162">
    <property type="entry name" value="RECA_2"/>
    <property type="match status" value="2"/>
</dbReference>
<dbReference type="InterPro" id="IPR027417">
    <property type="entry name" value="P-loop_NTPase"/>
</dbReference>
<dbReference type="Gene3D" id="3.30.70.330">
    <property type="match status" value="1"/>
</dbReference>
<name>A0A0G4LCN2_VERLO</name>
<feature type="domain" description="RecA family profile 1" evidence="8">
    <location>
        <begin position="988"/>
        <end position="1159"/>
    </location>
</feature>
<feature type="compositionally biased region" description="Polar residues" evidence="6">
    <location>
        <begin position="39"/>
        <end position="72"/>
    </location>
</feature>
<evidence type="ECO:0000256" key="3">
    <source>
        <dbReference type="ARBA" id="ARBA00023125"/>
    </source>
</evidence>
<dbReference type="InterPro" id="IPR010995">
    <property type="entry name" value="DNA_repair_Rad51/TF_NusA_a-hlx"/>
</dbReference>
<dbReference type="SMART" id="SM00360">
    <property type="entry name" value="RRM"/>
    <property type="match status" value="1"/>
</dbReference>
<feature type="compositionally biased region" description="Low complexity" evidence="6">
    <location>
        <begin position="801"/>
        <end position="812"/>
    </location>
</feature>
<dbReference type="EMBL" id="CVQH01011112">
    <property type="protein sequence ID" value="CRK19787.1"/>
    <property type="molecule type" value="Genomic_DNA"/>
</dbReference>
<dbReference type="CDD" id="cd21134">
    <property type="entry name" value="YTH"/>
    <property type="match status" value="1"/>
</dbReference>
<reference evidence="10 11" key="1">
    <citation type="submission" date="2015-05" db="EMBL/GenBank/DDBJ databases">
        <authorList>
            <person name="Wang D.B."/>
            <person name="Wang M."/>
        </authorList>
    </citation>
    <scope>NUCLEOTIDE SEQUENCE [LARGE SCALE GENOMIC DNA]</scope>
    <source>
        <strain evidence="10">VL1</strain>
    </source>
</reference>
<dbReference type="Pfam" id="PF08423">
    <property type="entry name" value="Rad51"/>
    <property type="match status" value="2"/>
</dbReference>
<evidence type="ECO:0000256" key="6">
    <source>
        <dbReference type="SAM" id="MobiDB-lite"/>
    </source>
</evidence>
<dbReference type="InterPro" id="IPR020588">
    <property type="entry name" value="RecA_ATP-bd"/>
</dbReference>
<keyword evidence="2" id="KW-0067">ATP-binding</keyword>
<proteinExistence type="inferred from homology"/>
<dbReference type="PROSITE" id="PS01031">
    <property type="entry name" value="SHSP"/>
    <property type="match status" value="2"/>
</dbReference>
<organism evidence="10 11">
    <name type="scientific">Verticillium longisporum</name>
    <name type="common">Verticillium dahliae var. longisporum</name>
    <dbReference type="NCBI Taxonomy" id="100787"/>
    <lineage>
        <taxon>Eukaryota</taxon>
        <taxon>Fungi</taxon>
        <taxon>Dikarya</taxon>
        <taxon>Ascomycota</taxon>
        <taxon>Pezizomycotina</taxon>
        <taxon>Sordariomycetes</taxon>
        <taxon>Hypocreomycetidae</taxon>
        <taxon>Glomerellales</taxon>
        <taxon>Plectosphaerellaceae</taxon>
        <taxon>Verticillium</taxon>
    </lineage>
</organism>
<feature type="region of interest" description="Disordered" evidence="6">
    <location>
        <begin position="1253"/>
        <end position="1342"/>
    </location>
</feature>
<evidence type="ECO:0008006" key="12">
    <source>
        <dbReference type="Google" id="ProtNLM"/>
    </source>
</evidence>
<dbReference type="InterPro" id="IPR000504">
    <property type="entry name" value="RRM_dom"/>
</dbReference>
<keyword evidence="3" id="KW-0238">DNA-binding</keyword>
<feature type="domain" description="SHSP" evidence="7">
    <location>
        <begin position="699"/>
        <end position="893"/>
    </location>
</feature>
<gene>
    <name evidence="10" type="ORF">BN1708_000452</name>
</gene>
<sequence>MSTSLSKWISRQHHGSATCEDGTHSQHQQQHQHTQDQHAFSSQFNMAQPSGNGRSGAYNMTNMANALPQQPGNFRPVGYPPVPQQQRFNSSTPSTAMMTPPMNTHYAPQHVMPMQGQHFYMPQQTHHFYGGPHSPMQQQTRPNLTFYPNHMALNQQHSQMTPTYYYPQHNANFHQHHQAISQPIPSGQYYGGGGVTSEHRTSSQSPNGDHASGPQYVHGSKTGGEYFLLPESLRNCADLSNAESGGENKAGIVRGPPRKPRQSGHAIWIGNLPPQTELMNLVHHVCKEAPGLESLFLISKSNCAFANFKDEQTCVAAQQKLHDSKFQTVRLVSRLRKNTVEGTTGLAVPTGPAASAEPPTPHTPLSETIVDGTAKATTAELDSKSPQVHDTEIMAQKDKFFILKSLTVEDLDLSVRTGIWATQSHNEDTLNNAFKAVDNVYLVFSANKSGEYFGYAKMVSPINEDPAAAIEFAPKAQSANDLDAPKAIATEATEHAPKGRIIDDSARGTIFWEAGRDDGESGDEEEESDVSSGKGFDEVEASNKSWGKPFRLEWLSTTRLPFYRTRGLRNPWNSNREVKIARDGTELEPSVGRKLIGLFNRAQSPIPMADGMRPGMAMMGGKQAINSKRLTILQSTRNLKFITPSNHYLKTPHAQTIKMAFFPRNFYNSGSGSETSFTPLFRLLDDFDTYSRQGQSQQRGTIAFQPKFDVREVDDAYELHGELAGLSKKDVSIEFTDPHTLHIRGRVQRSYTAGTPPRGLLEDASASGALTEGDDKHEQPASGRSSPKFHKPTVEDETDDANSTAAPTPASTVAEVSKPAAEEASTPKARGPRDTAKYWVTERSIGEFSRTFNFPGQILQDAVTASLNDGILTIRPRFHTSFRMTQVDDYNENNNGEGEMDDGGMTGPGAPTPLSALEGVAGLTKRDIQLIVDGGFNTIESVAYTPQRTLEQIKGISEQKAAKILAEASKLVPMGFTTATEMHQRRSELISISTGSKQLDTLLAGGIETGSITELFGEFRTGKSQICHTLAVTCQLPFDMGGGEGKCLYIDTEGTFRPVRLLAVANRFGLSGEEVLDNVAYARAYNSDHQLQLLQQASAMMCETRFSLLIVDSATALYRTDFVGRGELSSRQTHLAKFLRTLQRLADEFGIAVVITNQVVAQTIKMAFFPRNFYNSNSGSETSFTPLFRLLDDFDTYSRQGQSQQRGTIAFQPKFDVREVDDAYELHGELAGLNKKDVSIEFTDPHTLHIRGRVQRSYTAGTPPKGLLEDASASGALTEGSDKHEQPASGRSSPKFHKPTVEDETDGADSTAAPTLASTVAEVSKPAAEEASTPKARGPRDTAKYWVTERSIGEFSRTFNFPGQILQDAVTASLNDGILTIRSRFHTSFRAGVTSPGTKPRMTQVDDYNENNNGEGEMDDGGMTGPGAPTPLSALEGVAGLTKRDIQLIVDGGFNTIESVAYTPQRTLEQIKGISEQKAAKILAEASKLVPMGFTTATEMHQRRSELISISTGSKQLDTLLAGGIETGSITELFGEFRTGKSQICHTLAVTCQLPFDMGGGEGKCLYIDTEGTFRPVRLLAVANRFGLSGEEVLDNVAYARAYNSDHQLQLLQQASAMMCETRFSLLIVDSATALYRTDFVGRGELSSRQTHLAKFLRTLQRLADEFGIAVVITNQVVAQRSMTGGGRMDTKNTQYLYKEIRLNLEPSSSISVVNIKVPPPSGTSRKLPNTDKSGTDDENVFRSKNLASASSIFHRKYHTAPSSFLWRVLEDGTVLSIRATDVAKNEKDADAPLILNFRFATAIQPSCIAFADPREHDALCMFVLDDANVLYSFTLRPDYFRKRSAIEAGPAEACRVYVPSVFSFKHPHRMIAATADRVVVALHDGGLVRLDRNKANNSVGHPWKETIYNSQSWTQGLRSLIPFQGKSPIWHGKINMDLSAATSLQVTDLGIEGASFLFTVCLDHRMRIWNLYTGQILFTGDILNAERNPQEVGKWTVDPTQFNLLQIVGHSVGVRTCATYSPIGQGEFKLWTVRAHDAETIYVEDSFPDVHLVPSAPSLSDVWTLADFNMLGNSDGGVQLWALWKNNMTYRVQGLDLDQDHVDECWQNNWTSVVIDTTSEPAPASGPCDPTDVTDKWLNLILSPGKFTRNTLETALSIYERGLGAAKEGGSRSQRGLAESVCSVIASTAALDRKSSGGMDYEQFRASSEIQWRRFHRLLLELDKQRGEAVSLSVDPRSGLAWVVCADSLSAIRECSSLERLCHNFSRPDEGSEDVAKLISTGLGFLDAFPDSMVQVCTAALRPEVFEETTRTDYERLQHVWDTTGFWRSRSMTGGGRMDTQNTQYLYKEIRLNLEPSSSTSVVNIKVPPPSGTSRKLPNTDKSGTDDENVFRSKNLASASSIFHRKYHATPSSFLWRVLEDGTVLSIRATDVAKNEKDADAPLILNFRFAAAVQPSCIAFADPREHDALCMFVLDDANVLYSFTLRPDYFRKRSAIEAGPAEACRVYVPSVFSFKHPHRMIAATADQVVVALHDGGLVRLDRNKANNSVGHPWKETIYNSQSWTQGLRSLIPFQGKSPIWHGKINMDLSAATSLQVTDLGIEGASFLFTVCLDHRMRIWNLYTGQILFTGDILNAERNPQEVGKWTVDPTQFNLLQIVGHSVGVRTCATYSPIGQGEFKLWTVRAHDAETIYVEDSFPDVHLVPSAPSLSDVWTLADFNMLGDSDGGIQLWALWKNNMTYRVQGLDLDQDHVDECWQNNWTSVVIDTTSEPAPASGPCDPTDVTDKWLNLILSPGKFTRNTLETALSIYERGLGAAKEGGSRSQRGLAESVCSVIASTAALDRKSSGGMDYEQFRASSEIQWRRFHRLLLELDKQRGEAVSLSVDPRSGLAWVVCADSLSAIRECSSLERLCHNFSRPDEGSEDVAKLISTGLGFLDAFPDSMVQVCTAALRPEVFEETTRTDYERLQHVWDTTGFWRSVSEDDCSQVIDSFGQQFALVTESLYTEVFDLLSTGNDTRHHNAQHPLTDFGRGLVVKAVQETVELQWRIYLSQLLLLVHMEFDWEREEDMLSKRLDVGSVFRQYLSSLRRLELIRWLATTEVTVPLQAKSERSGSFSGGSPTVSRKKEEDSKVITALEGNVGHLLGFPGVTDEPLAGSITALVASLCAADSDIEVSPSLIQCSLIRRERADLADGLSPFCDQTPFAIYVQGRVALGLKDYDSAALSFRRATVGMSEINPASSLSVQLINHSLGVRDESLDRHSSGLLDDAEWNLLHKGPAKYYCHIVSLFDRVKAYSFVLEFAGLALQFARSSEDSETVQREMLNRQFIAATTTSRFDVAHSSLLAMEDKAMRHNSLSRLVEKMCTSHYNEELTSLPFPGLHDQIDEILASKCKTTMEVTAGVPYHQILYSWRISHNDYRGAASVLMDRIQKLKHAGEGDKYQGEDVLDTPVTKQYLLLINALSCVDAKQAWIFSEELPPQNSRDTSGFQAKRKVVTLADLRKQYQDELDRIAAIQNNQFGFEAGDEVMDI</sequence>
<feature type="compositionally biased region" description="Polar residues" evidence="6">
    <location>
        <begin position="2373"/>
        <end position="2383"/>
    </location>
</feature>
<evidence type="ECO:0000256" key="4">
    <source>
        <dbReference type="PROSITE-ProRule" id="PRU00285"/>
    </source>
</evidence>
<feature type="region of interest" description="Disordered" evidence="6">
    <location>
        <begin position="768"/>
        <end position="835"/>
    </location>
</feature>
<evidence type="ECO:0000313" key="10">
    <source>
        <dbReference type="EMBL" id="CRK19787.1"/>
    </source>
</evidence>
<evidence type="ECO:0000256" key="2">
    <source>
        <dbReference type="ARBA" id="ARBA00022840"/>
    </source>
</evidence>
<dbReference type="SUPFAM" id="SSF54928">
    <property type="entry name" value="RNA-binding domain, RBD"/>
    <property type="match status" value="1"/>
</dbReference>
<feature type="region of interest" description="Disordered" evidence="6">
    <location>
        <begin position="1391"/>
        <end position="1429"/>
    </location>
</feature>
<dbReference type="FunFam" id="1.10.150.20:FF:000008">
    <property type="entry name" value="DNA repair protein RAD51 homolog"/>
    <property type="match status" value="2"/>
</dbReference>
<evidence type="ECO:0000259" key="8">
    <source>
        <dbReference type="PROSITE" id="PS50162"/>
    </source>
</evidence>
<dbReference type="Pfam" id="PF23300">
    <property type="entry name" value="HEAT_Nup120"/>
    <property type="match status" value="1"/>
</dbReference>
<feature type="region of interest" description="Disordered" evidence="6">
    <location>
        <begin position="2362"/>
        <end position="2388"/>
    </location>
</feature>
<evidence type="ECO:0000256" key="5">
    <source>
        <dbReference type="RuleBase" id="RU003616"/>
    </source>
</evidence>
<dbReference type="Gene3D" id="2.60.40.790">
    <property type="match status" value="2"/>
</dbReference>
<dbReference type="Pfam" id="PF00011">
    <property type="entry name" value="HSP20"/>
    <property type="match status" value="2"/>
</dbReference>
<feature type="region of interest" description="Disordered" evidence="6">
    <location>
        <begin position="514"/>
        <end position="541"/>
    </location>
</feature>
<dbReference type="InterPro" id="IPR035979">
    <property type="entry name" value="RBD_domain_sf"/>
</dbReference>
<dbReference type="SUPFAM" id="SSF49764">
    <property type="entry name" value="HSP20-like chaperones"/>
    <property type="match status" value="2"/>
</dbReference>
<evidence type="ECO:0000313" key="11">
    <source>
        <dbReference type="Proteomes" id="UP000044602"/>
    </source>
</evidence>
<evidence type="ECO:0000259" key="9">
    <source>
        <dbReference type="PROSITE" id="PS50882"/>
    </source>
</evidence>
<protein>
    <recommendedName>
        <fullName evidence="12">DNA repair protein RAD51</fullName>
    </recommendedName>
</protein>
<dbReference type="GO" id="GO:0070192">
    <property type="term" value="P:chromosome organization involved in meiotic cell cycle"/>
    <property type="evidence" value="ECO:0007669"/>
    <property type="project" value="TreeGrafter"/>
</dbReference>
<feature type="domain" description="YTH" evidence="9">
    <location>
        <begin position="398"/>
        <end position="599"/>
    </location>
</feature>
<feature type="region of interest" description="Disordered" evidence="6">
    <location>
        <begin position="1"/>
        <end position="72"/>
    </location>
</feature>
<dbReference type="NCBIfam" id="NF003301">
    <property type="entry name" value="PRK04301.1"/>
    <property type="match status" value="2"/>
</dbReference>
<dbReference type="Gene3D" id="1.10.150.20">
    <property type="entry name" value="5' to 3' exonuclease, C-terminal subdomain"/>
    <property type="match status" value="2"/>
</dbReference>
<keyword evidence="11" id="KW-1185">Reference proteome</keyword>
<dbReference type="GO" id="GO:0006312">
    <property type="term" value="P:mitotic recombination"/>
    <property type="evidence" value="ECO:0007669"/>
    <property type="project" value="TreeGrafter"/>
</dbReference>
<evidence type="ECO:0000259" key="7">
    <source>
        <dbReference type="PROSITE" id="PS01031"/>
    </source>
</evidence>
<dbReference type="Proteomes" id="UP000044602">
    <property type="component" value="Unassembled WGS sequence"/>
</dbReference>
<dbReference type="GO" id="GO:0000794">
    <property type="term" value="C:condensed nuclear chromosome"/>
    <property type="evidence" value="ECO:0007669"/>
    <property type="project" value="TreeGrafter"/>
</dbReference>
<dbReference type="InterPro" id="IPR048884">
    <property type="entry name" value="Nup120_helical"/>
</dbReference>
<dbReference type="GO" id="GO:0007131">
    <property type="term" value="P:reciprocal meiotic recombination"/>
    <property type="evidence" value="ECO:0007669"/>
    <property type="project" value="TreeGrafter"/>
</dbReference>
<dbReference type="Pfam" id="PF04146">
    <property type="entry name" value="YTH"/>
    <property type="match status" value="1"/>
</dbReference>
<dbReference type="InterPro" id="IPR008978">
    <property type="entry name" value="HSP20-like_chaperone"/>
</dbReference>
<dbReference type="SMART" id="SM00278">
    <property type="entry name" value="HhH1"/>
    <property type="match status" value="2"/>
</dbReference>
<dbReference type="GO" id="GO:0000730">
    <property type="term" value="P:DNA recombinase assembly"/>
    <property type="evidence" value="ECO:0007669"/>
    <property type="project" value="TreeGrafter"/>
</dbReference>
<dbReference type="GO" id="GO:0005524">
    <property type="term" value="F:ATP binding"/>
    <property type="evidence" value="ECO:0007669"/>
    <property type="project" value="UniProtKB-KW"/>
</dbReference>
<evidence type="ECO:0000256" key="1">
    <source>
        <dbReference type="ARBA" id="ARBA00022741"/>
    </source>
</evidence>
<dbReference type="CDD" id="cd06464">
    <property type="entry name" value="ACD_sHsps-like"/>
    <property type="match status" value="2"/>
</dbReference>
<dbReference type="InterPro" id="IPR056548">
    <property type="entry name" value="HEAT_Nup120"/>
</dbReference>
<dbReference type="Pfam" id="PF25701">
    <property type="entry name" value="RRM_YTH1"/>
    <property type="match status" value="1"/>
</dbReference>
<dbReference type="Gene3D" id="3.40.50.300">
    <property type="entry name" value="P-loop containing nucleotide triphosphate hydrolases"/>
    <property type="match status" value="2"/>
</dbReference>
<dbReference type="SUPFAM" id="SSF47794">
    <property type="entry name" value="Rad51 N-terminal domain-like"/>
    <property type="match status" value="2"/>
</dbReference>
<dbReference type="InterPro" id="IPR057720">
    <property type="entry name" value="RRM_YTH1"/>
</dbReference>
<feature type="non-terminal residue" evidence="10">
    <location>
        <position position="3531"/>
    </location>
</feature>
<dbReference type="InterPro" id="IPR003583">
    <property type="entry name" value="Hlx-hairpin-Hlx_DNA-bd_motif"/>
</dbReference>
<dbReference type="Pfam" id="PF21486">
    <property type="entry name" value="NUP120_helical"/>
    <property type="match status" value="1"/>
</dbReference>
<dbReference type="GO" id="GO:0003697">
    <property type="term" value="F:single-stranded DNA binding"/>
    <property type="evidence" value="ECO:0007669"/>
    <property type="project" value="TreeGrafter"/>
</dbReference>
<dbReference type="InterPro" id="IPR002068">
    <property type="entry name" value="A-crystallin/Hsp20_dom"/>
</dbReference>